<dbReference type="PROSITE" id="PS52016">
    <property type="entry name" value="TONB_DEPENDENT_REC_3"/>
    <property type="match status" value="1"/>
</dbReference>
<evidence type="ECO:0000256" key="1">
    <source>
        <dbReference type="ARBA" id="ARBA00004571"/>
    </source>
</evidence>
<proteinExistence type="inferred from homology"/>
<dbReference type="InterPro" id="IPR012910">
    <property type="entry name" value="Plug_dom"/>
</dbReference>
<accession>A0ABV1YVF3</accession>
<comment type="subcellular location">
    <subcellularLocation>
        <location evidence="1 9">Cell outer membrane</location>
        <topology evidence="1 9">Multi-pass membrane protein</topology>
    </subcellularLocation>
</comment>
<evidence type="ECO:0000256" key="6">
    <source>
        <dbReference type="ARBA" id="ARBA00023077"/>
    </source>
</evidence>
<comment type="caution">
    <text evidence="15">The sequence shown here is derived from an EMBL/GenBank/DDBJ whole genome shotgun (WGS) entry which is preliminary data.</text>
</comment>
<keyword evidence="4 9" id="KW-0812">Transmembrane</keyword>
<dbReference type="Proteomes" id="UP001433071">
    <property type="component" value="Unassembled WGS sequence"/>
</dbReference>
<dbReference type="InterPro" id="IPR039426">
    <property type="entry name" value="TonB-dep_rcpt-like"/>
</dbReference>
<evidence type="ECO:0000256" key="3">
    <source>
        <dbReference type="ARBA" id="ARBA00022452"/>
    </source>
</evidence>
<organism evidence="15 16">
    <name type="scientific">Mesorhizobium caraganae</name>
    <dbReference type="NCBI Taxonomy" id="483206"/>
    <lineage>
        <taxon>Bacteria</taxon>
        <taxon>Pseudomonadati</taxon>
        <taxon>Pseudomonadota</taxon>
        <taxon>Alphaproteobacteria</taxon>
        <taxon>Hyphomicrobiales</taxon>
        <taxon>Phyllobacteriaceae</taxon>
        <taxon>Mesorhizobium</taxon>
    </lineage>
</organism>
<keyword evidence="6 11" id="KW-0798">TonB box</keyword>
<evidence type="ECO:0000256" key="5">
    <source>
        <dbReference type="ARBA" id="ARBA00022729"/>
    </source>
</evidence>
<feature type="signal peptide" evidence="12">
    <location>
        <begin position="1"/>
        <end position="25"/>
    </location>
</feature>
<keyword evidence="8 9" id="KW-0998">Cell outer membrane</keyword>
<dbReference type="PROSITE" id="PS01156">
    <property type="entry name" value="TONB_DEPENDENT_REC_2"/>
    <property type="match status" value="1"/>
</dbReference>
<evidence type="ECO:0000256" key="7">
    <source>
        <dbReference type="ARBA" id="ARBA00023136"/>
    </source>
</evidence>
<reference evidence="15 16" key="1">
    <citation type="journal article" date="2024" name="Proc. Natl. Acad. Sci. U.S.A.">
        <title>The evolutionary genomics of adaptation to stress in wild rhizobium bacteria.</title>
        <authorList>
            <person name="Kehlet-Delgado H."/>
            <person name="Montoya A.P."/>
            <person name="Jensen K.T."/>
            <person name="Wendlandt C.E."/>
            <person name="Dexheimer C."/>
            <person name="Roberts M."/>
            <person name="Torres Martinez L."/>
            <person name="Friesen M.L."/>
            <person name="Griffitts J.S."/>
            <person name="Porter S.S."/>
        </authorList>
    </citation>
    <scope>NUCLEOTIDE SEQUENCE [LARGE SCALE GENOMIC DNA]</scope>
    <source>
        <strain evidence="15 16">M0641</strain>
    </source>
</reference>
<evidence type="ECO:0000256" key="2">
    <source>
        <dbReference type="ARBA" id="ARBA00022448"/>
    </source>
</evidence>
<dbReference type="PANTHER" id="PTHR30069">
    <property type="entry name" value="TONB-DEPENDENT OUTER MEMBRANE RECEPTOR"/>
    <property type="match status" value="1"/>
</dbReference>
<feature type="domain" description="TonB-dependent receptor-like beta-barrel" evidence="13">
    <location>
        <begin position="249"/>
        <end position="719"/>
    </location>
</feature>
<dbReference type="InterPro" id="IPR036942">
    <property type="entry name" value="Beta-barrel_TonB_sf"/>
</dbReference>
<keyword evidence="7 9" id="KW-0472">Membrane</keyword>
<dbReference type="Pfam" id="PF00593">
    <property type="entry name" value="TonB_dep_Rec_b-barrel"/>
    <property type="match status" value="1"/>
</dbReference>
<keyword evidence="16" id="KW-1185">Reference proteome</keyword>
<dbReference type="Gene3D" id="2.40.170.20">
    <property type="entry name" value="TonB-dependent receptor, beta-barrel domain"/>
    <property type="match status" value="1"/>
</dbReference>
<dbReference type="RefSeq" id="WP_352556816.1">
    <property type="nucleotide sequence ID" value="NZ_JAMYQB010000003.1"/>
</dbReference>
<name>A0ABV1YVF3_9HYPH</name>
<dbReference type="InterPro" id="IPR037066">
    <property type="entry name" value="Plug_dom_sf"/>
</dbReference>
<evidence type="ECO:0000256" key="8">
    <source>
        <dbReference type="ARBA" id="ARBA00023237"/>
    </source>
</evidence>
<feature type="short sequence motif" description="TonB C-terminal box" evidence="10">
    <location>
        <begin position="735"/>
        <end position="752"/>
    </location>
</feature>
<evidence type="ECO:0000256" key="12">
    <source>
        <dbReference type="SAM" id="SignalP"/>
    </source>
</evidence>
<evidence type="ECO:0000313" key="16">
    <source>
        <dbReference type="Proteomes" id="UP001433071"/>
    </source>
</evidence>
<keyword evidence="5 12" id="KW-0732">Signal</keyword>
<protein>
    <submittedName>
        <fullName evidence="15">TonB-dependent receptor</fullName>
    </submittedName>
</protein>
<dbReference type="InterPro" id="IPR000531">
    <property type="entry name" value="Beta-barrel_TonB"/>
</dbReference>
<evidence type="ECO:0000313" key="15">
    <source>
        <dbReference type="EMBL" id="MER9403730.1"/>
    </source>
</evidence>
<dbReference type="SUPFAM" id="SSF56935">
    <property type="entry name" value="Porins"/>
    <property type="match status" value="1"/>
</dbReference>
<evidence type="ECO:0000259" key="14">
    <source>
        <dbReference type="Pfam" id="PF07715"/>
    </source>
</evidence>
<evidence type="ECO:0000256" key="9">
    <source>
        <dbReference type="PROSITE-ProRule" id="PRU01360"/>
    </source>
</evidence>
<comment type="similarity">
    <text evidence="9 11">Belongs to the TonB-dependent receptor family.</text>
</comment>
<dbReference type="Pfam" id="PF07715">
    <property type="entry name" value="Plug"/>
    <property type="match status" value="1"/>
</dbReference>
<feature type="chain" id="PRO_5045335260" evidence="12">
    <location>
        <begin position="26"/>
        <end position="752"/>
    </location>
</feature>
<keyword evidence="3 9" id="KW-1134">Transmembrane beta strand</keyword>
<sequence>MRRFYISLLWSSALGSSILAGAALAQEATPTDSQGATVLDQILVTGRNERSISSIAQSVQVVEREQVEEAAQENIDAATLISRIVPGYAPRNQTISGASETFRGRSVLIMVDGVPRNTPLRDVSRILSMIDLNSVERIEVINGASSLYGAGATGGTINFITKRGDSDKPKVTVRTGVTAFTENPGKSAGPSTSVSVEGKKGDFDYFFSASGDLSRRTYDGHGNEMASDAMLGQGGGDRTGTGNLFGVAGYQFDARRFEVSVDWTYANQKPDWFTDYTTNPVSPDFGDRYEGKPLKEDSKYLTAKYTDSDFALGNLEVKAFYNDIFKQSPFTKFSAVNSQVYLPFNPTRPVILPPGSDPTADFNQTALQSRRSGVNLTVNTPMDFITQGSTLTWGADYVFDATDQQLTNGQDAISPTTQNSVALFAQGEIPVTDRFRISGGARFDQFYLNVEDFTRPAAAVLLGSNIIGLPAIRVTGGSFDYNAVTFNSGAVYDLTERMQLFGNFSQGYSLTDIGGFTRRAGLNSNAETCDAYGTAIRPLLPCTNAPDYAISYADIAPEPQLVNTWEAGLRGDWGDYRGGVSTYLSTSDNGVSYDIANNRVSQQKERIWGVEANIEADLSGMFTLGGSVGYVEGKYDADRDGHIEANEYLPNNRIPSTYKGLVYLTTHFENELTLRSELELFSGRDRIATQELDGAALVNLAVSKKFANESVLNLAVRNVFDTYYINPSASATRGADVPGLGRSVALSYQITF</sequence>
<feature type="domain" description="TonB-dependent receptor plug" evidence="14">
    <location>
        <begin position="53"/>
        <end position="156"/>
    </location>
</feature>
<dbReference type="InterPro" id="IPR010917">
    <property type="entry name" value="TonB_rcpt_CS"/>
</dbReference>
<evidence type="ECO:0000259" key="13">
    <source>
        <dbReference type="Pfam" id="PF00593"/>
    </source>
</evidence>
<evidence type="ECO:0000256" key="4">
    <source>
        <dbReference type="ARBA" id="ARBA00022692"/>
    </source>
</evidence>
<keyword evidence="2 9" id="KW-0813">Transport</keyword>
<evidence type="ECO:0000256" key="10">
    <source>
        <dbReference type="PROSITE-ProRule" id="PRU10144"/>
    </source>
</evidence>
<keyword evidence="15" id="KW-0675">Receptor</keyword>
<dbReference type="EMBL" id="JAMYQB010000003">
    <property type="protein sequence ID" value="MER9403730.1"/>
    <property type="molecule type" value="Genomic_DNA"/>
</dbReference>
<dbReference type="PANTHER" id="PTHR30069:SF42">
    <property type="entry name" value="FERRIC AEROBACTIN RECEPTOR"/>
    <property type="match status" value="1"/>
</dbReference>
<evidence type="ECO:0000256" key="11">
    <source>
        <dbReference type="RuleBase" id="RU003357"/>
    </source>
</evidence>
<gene>
    <name evidence="15" type="ORF">NKI36_06660</name>
</gene>
<dbReference type="Gene3D" id="2.170.130.10">
    <property type="entry name" value="TonB-dependent receptor, plug domain"/>
    <property type="match status" value="1"/>
</dbReference>